<sequence length="312" mass="35339">MIREDDRVKWKDIRHRYTAFGWKMPCPDVDTVIINTSHGHIQIKCDGETKGIILDNLLKCPQYVGFGAKPGNEHIDLLIRQEGSGVEHLLKTLFPLLIYTGEDKRKARKELAEQYYVKEKDAMRDNSLYGRTLCLVRQPQNKDAPSLCLPQKVSDVNCKASSRQERAIVEAEEDHGAERGPIQHDDRTSYKDNESSEDVHGNDHMSNYSSELDSNPNKLLRKKNLRQYTQDSSNSLNDSLKTGQVEVENIWVGFVGEETVNYSIETEPGSHSEEKITEPKGTDSGYISGPKPLVGIDFQIVDRGNFLGTNKF</sequence>
<feature type="compositionally biased region" description="Basic and acidic residues" evidence="1">
    <location>
        <begin position="171"/>
        <end position="203"/>
    </location>
</feature>
<evidence type="ECO:0000313" key="3">
    <source>
        <dbReference type="Proteomes" id="UP000749559"/>
    </source>
</evidence>
<organism evidence="2 3">
    <name type="scientific">Owenia fusiformis</name>
    <name type="common">Polychaete worm</name>
    <dbReference type="NCBI Taxonomy" id="6347"/>
    <lineage>
        <taxon>Eukaryota</taxon>
        <taxon>Metazoa</taxon>
        <taxon>Spiralia</taxon>
        <taxon>Lophotrochozoa</taxon>
        <taxon>Annelida</taxon>
        <taxon>Polychaeta</taxon>
        <taxon>Sedentaria</taxon>
        <taxon>Canalipalpata</taxon>
        <taxon>Sabellida</taxon>
        <taxon>Oweniida</taxon>
        <taxon>Oweniidae</taxon>
        <taxon>Owenia</taxon>
    </lineage>
</organism>
<dbReference type="AlphaFoldDB" id="A0A8S4PET5"/>
<dbReference type="EMBL" id="CAIIXF020000008">
    <property type="protein sequence ID" value="CAH1792028.1"/>
    <property type="molecule type" value="Genomic_DNA"/>
</dbReference>
<feature type="compositionally biased region" description="Polar residues" evidence="1">
    <location>
        <begin position="204"/>
        <end position="216"/>
    </location>
</feature>
<protein>
    <submittedName>
        <fullName evidence="2">Uncharacterized protein</fullName>
    </submittedName>
</protein>
<gene>
    <name evidence="2" type="ORF">OFUS_LOCUS17053</name>
</gene>
<reference evidence="2" key="1">
    <citation type="submission" date="2022-03" db="EMBL/GenBank/DDBJ databases">
        <authorList>
            <person name="Martin C."/>
        </authorList>
    </citation>
    <scope>NUCLEOTIDE SEQUENCE</scope>
</reference>
<evidence type="ECO:0000256" key="1">
    <source>
        <dbReference type="SAM" id="MobiDB-lite"/>
    </source>
</evidence>
<feature type="compositionally biased region" description="Basic and acidic residues" evidence="1">
    <location>
        <begin position="268"/>
        <end position="281"/>
    </location>
</feature>
<evidence type="ECO:0000313" key="2">
    <source>
        <dbReference type="EMBL" id="CAH1792028.1"/>
    </source>
</evidence>
<proteinExistence type="predicted"/>
<name>A0A8S4PET5_OWEFU</name>
<dbReference type="Proteomes" id="UP000749559">
    <property type="component" value="Unassembled WGS sequence"/>
</dbReference>
<accession>A0A8S4PET5</accession>
<feature type="region of interest" description="Disordered" evidence="1">
    <location>
        <begin position="171"/>
        <end position="216"/>
    </location>
</feature>
<feature type="region of interest" description="Disordered" evidence="1">
    <location>
        <begin position="267"/>
        <end position="287"/>
    </location>
</feature>
<comment type="caution">
    <text evidence="2">The sequence shown here is derived from an EMBL/GenBank/DDBJ whole genome shotgun (WGS) entry which is preliminary data.</text>
</comment>
<keyword evidence="3" id="KW-1185">Reference proteome</keyword>